<dbReference type="Proteomes" id="UP000053097">
    <property type="component" value="Unassembled WGS sequence"/>
</dbReference>
<name>A0A026X4Z2_OOCBI</name>
<protein>
    <submittedName>
        <fullName evidence="1">Uncharacterized protein</fullName>
    </submittedName>
</protein>
<dbReference type="EMBL" id="KK107020">
    <property type="protein sequence ID" value="EZA62499.1"/>
    <property type="molecule type" value="Genomic_DNA"/>
</dbReference>
<dbReference type="AlphaFoldDB" id="A0A026X4Z2"/>
<keyword evidence="2" id="KW-1185">Reference proteome</keyword>
<evidence type="ECO:0000313" key="2">
    <source>
        <dbReference type="Proteomes" id="UP000053097"/>
    </source>
</evidence>
<reference evidence="1 2" key="1">
    <citation type="journal article" date="2014" name="Curr. Biol.">
        <title>The genome of the clonal raider ant Cerapachys biroi.</title>
        <authorList>
            <person name="Oxley P.R."/>
            <person name="Ji L."/>
            <person name="Fetter-Pruneda I."/>
            <person name="McKenzie S.K."/>
            <person name="Li C."/>
            <person name="Hu H."/>
            <person name="Zhang G."/>
            <person name="Kronauer D.J."/>
        </authorList>
    </citation>
    <scope>NUCLEOTIDE SEQUENCE [LARGE SCALE GENOMIC DNA]</scope>
</reference>
<proteinExistence type="predicted"/>
<evidence type="ECO:0000313" key="1">
    <source>
        <dbReference type="EMBL" id="EZA62499.1"/>
    </source>
</evidence>
<sequence>MDHEARNGTGSDDNEEYTNIYFIVGDRRETATYKANQVTDMELKGERELLLYRRVTGGNFHRLPPRIHRELFYLFNAARILQVHFSLGLHAKGICILRK</sequence>
<accession>A0A026X4Z2</accession>
<dbReference type="OrthoDB" id="546632at2759"/>
<gene>
    <name evidence="1" type="ORF">X777_10129</name>
</gene>
<organism evidence="1 2">
    <name type="scientific">Ooceraea biroi</name>
    <name type="common">Clonal raider ant</name>
    <name type="synonym">Cerapachys biroi</name>
    <dbReference type="NCBI Taxonomy" id="2015173"/>
    <lineage>
        <taxon>Eukaryota</taxon>
        <taxon>Metazoa</taxon>
        <taxon>Ecdysozoa</taxon>
        <taxon>Arthropoda</taxon>
        <taxon>Hexapoda</taxon>
        <taxon>Insecta</taxon>
        <taxon>Pterygota</taxon>
        <taxon>Neoptera</taxon>
        <taxon>Endopterygota</taxon>
        <taxon>Hymenoptera</taxon>
        <taxon>Apocrita</taxon>
        <taxon>Aculeata</taxon>
        <taxon>Formicoidea</taxon>
        <taxon>Formicidae</taxon>
        <taxon>Dorylinae</taxon>
        <taxon>Ooceraea</taxon>
    </lineage>
</organism>